<dbReference type="AlphaFoldDB" id="A0AAX3BCL5"/>
<comment type="cofactor">
    <cofactor evidence="10">
        <name>Mg(2+)</name>
        <dbReference type="ChEBI" id="CHEBI:18420"/>
    </cofactor>
    <text evidence="10">Binds 1 Mg(2+) ion per subunit.</text>
</comment>
<dbReference type="Pfam" id="PF13292">
    <property type="entry name" value="DXP_synthase_N"/>
    <property type="match status" value="1"/>
</dbReference>
<evidence type="ECO:0000256" key="9">
    <source>
        <dbReference type="ARBA" id="ARBA00023229"/>
    </source>
</evidence>
<dbReference type="GO" id="GO:0008661">
    <property type="term" value="F:1-deoxy-D-xylulose-5-phosphate synthase activity"/>
    <property type="evidence" value="ECO:0007669"/>
    <property type="project" value="UniProtKB-UniRule"/>
</dbReference>
<reference evidence="12" key="1">
    <citation type="submission" date="2021-04" db="EMBL/GenBank/DDBJ databases">
        <authorList>
            <person name="Postec A."/>
        </authorList>
    </citation>
    <scope>NUCLEOTIDE SEQUENCE</scope>
    <source>
        <strain evidence="12">F1F22</strain>
    </source>
</reference>
<dbReference type="GO" id="GO:0030976">
    <property type="term" value="F:thiamine pyrophosphate binding"/>
    <property type="evidence" value="ECO:0007669"/>
    <property type="project" value="UniProtKB-UniRule"/>
</dbReference>
<dbReference type="KEGG" id="taqu:KDW03_11300"/>
<evidence type="ECO:0000256" key="3">
    <source>
        <dbReference type="ARBA" id="ARBA00011738"/>
    </source>
</evidence>
<comment type="cofactor">
    <cofactor evidence="10">
        <name>thiamine diphosphate</name>
        <dbReference type="ChEBI" id="CHEBI:58937"/>
    </cofactor>
    <text evidence="10">Binds 1 thiamine pyrophosphate per subunit.</text>
</comment>
<comment type="catalytic activity">
    <reaction evidence="10">
        <text>D-glyceraldehyde 3-phosphate + pyruvate + H(+) = 1-deoxy-D-xylulose 5-phosphate + CO2</text>
        <dbReference type="Rhea" id="RHEA:12605"/>
        <dbReference type="ChEBI" id="CHEBI:15361"/>
        <dbReference type="ChEBI" id="CHEBI:15378"/>
        <dbReference type="ChEBI" id="CHEBI:16526"/>
        <dbReference type="ChEBI" id="CHEBI:57792"/>
        <dbReference type="ChEBI" id="CHEBI:59776"/>
        <dbReference type="EC" id="2.2.1.7"/>
    </reaction>
</comment>
<evidence type="ECO:0000313" key="12">
    <source>
        <dbReference type="EMBL" id="URA10052.1"/>
    </source>
</evidence>
<comment type="subunit">
    <text evidence="3 10">Homodimer.</text>
</comment>
<keyword evidence="4 10" id="KW-0808">Transferase</keyword>
<sequence>MLLENIHSPEDVKALPLKDLEKLSSEIREFLIETVSKTGGHLASNLGVVELTLALHRIFDLPRDTLIWDVGHQCYVHKMLTGRRERFSVLRQKGGLKGFPDPKESIYDAAHAGHSSTSLSIAAGIARAKRLDGDTSETIVVIGDGAFTAGMVYEALNQIAYESLPVIIILNDNGMSISQNVGGIAAYFEKLFYTSAYFRVKKIVERIKRRWKWTGWIIGFLYHAKEWLRRGVWKLLGKKRNFFEDLDICYYGPLDGHNLKLLLKTMEGVKGLDKPVLLHVRTVKGKDHTPSEENPERYHGISAPKACIAGEIITEGKSFSEVFGETMVHLAACEPRLFAITAAMESGTGLSQFASLYPERFADVGIAEQHAVTFAFGLSLRGYIPVVAIYSTFLQRGFDQLVHDIGISGAHVVFALDRAGLVPGDGETHQGIFDIAYLSMIPGMTILAPATGKELQLMLEYAVRNVKGPVAIRYPKEVAHEINGYDPNNYPLDGNPVLCKEKGEILLVAVGTMLHTAFEVARELESRGKSIAILNLRFVKPINTIAYEILSRFEKVYVLEEGIIRGGVGEYLRAKAGDHVQVIGVEDFYPEVGSRGELLEVVGLTKEKIIAIIEKEERRVV</sequence>
<keyword evidence="5 10" id="KW-0479">Metal-binding</keyword>
<proteinExistence type="inferred from homology"/>
<dbReference type="HAMAP" id="MF_00315">
    <property type="entry name" value="DXP_synth"/>
    <property type="match status" value="1"/>
</dbReference>
<feature type="binding site" evidence="10">
    <location>
        <position position="173"/>
    </location>
    <ligand>
        <name>Mg(2+)</name>
        <dbReference type="ChEBI" id="CHEBI:18420"/>
    </ligand>
</feature>
<dbReference type="GO" id="GO:0016114">
    <property type="term" value="P:terpenoid biosynthetic process"/>
    <property type="evidence" value="ECO:0007669"/>
    <property type="project" value="UniProtKB-UniRule"/>
</dbReference>
<keyword evidence="9 10" id="KW-0414">Isoprene biosynthesis</keyword>
<dbReference type="SUPFAM" id="SSF52922">
    <property type="entry name" value="TK C-terminal domain-like"/>
    <property type="match status" value="1"/>
</dbReference>
<comment type="similarity">
    <text evidence="2 10">Belongs to the transketolase family. DXPS subfamily.</text>
</comment>
<keyword evidence="7 10" id="KW-0784">Thiamine biosynthesis</keyword>
<keyword evidence="8 10" id="KW-0786">Thiamine pyrophosphate</keyword>
<gene>
    <name evidence="10 12" type="primary">dxs</name>
    <name evidence="12" type="ORF">KDW03_11300</name>
</gene>
<feature type="domain" description="Transketolase-like pyrimidine-binding" evidence="11">
    <location>
        <begin position="317"/>
        <end position="480"/>
    </location>
</feature>
<feature type="binding site" evidence="10">
    <location>
        <position position="144"/>
    </location>
    <ligand>
        <name>Mg(2+)</name>
        <dbReference type="ChEBI" id="CHEBI:18420"/>
    </ligand>
</feature>
<dbReference type="EMBL" id="CP073355">
    <property type="protein sequence ID" value="URA10052.1"/>
    <property type="molecule type" value="Genomic_DNA"/>
</dbReference>
<dbReference type="NCBIfam" id="TIGR00204">
    <property type="entry name" value="dxs"/>
    <property type="match status" value="1"/>
</dbReference>
<dbReference type="Proteomes" id="UP001056539">
    <property type="component" value="Chromosome"/>
</dbReference>
<feature type="binding site" evidence="10">
    <location>
        <begin position="145"/>
        <end position="146"/>
    </location>
    <ligand>
        <name>thiamine diphosphate</name>
        <dbReference type="ChEBI" id="CHEBI:58937"/>
    </ligand>
</feature>
<dbReference type="InterPro" id="IPR029061">
    <property type="entry name" value="THDP-binding"/>
</dbReference>
<feature type="binding site" evidence="10">
    <location>
        <begin position="113"/>
        <end position="115"/>
    </location>
    <ligand>
        <name>thiamine diphosphate</name>
        <dbReference type="ChEBI" id="CHEBI:58937"/>
    </ligand>
</feature>
<feature type="binding site" evidence="10">
    <location>
        <position position="173"/>
    </location>
    <ligand>
        <name>thiamine diphosphate</name>
        <dbReference type="ChEBI" id="CHEBI:58937"/>
    </ligand>
</feature>
<dbReference type="InterPro" id="IPR049557">
    <property type="entry name" value="Transketolase_CS"/>
</dbReference>
<comment type="function">
    <text evidence="10">Catalyzes the acyloin condensation reaction between C atoms 2 and 3 of pyruvate and glyceraldehyde 3-phosphate to yield 1-deoxy-D-xylulose-5-phosphate (DXP).</text>
</comment>
<dbReference type="PROSITE" id="PS00801">
    <property type="entry name" value="TRANSKETOLASE_1"/>
    <property type="match status" value="1"/>
</dbReference>
<dbReference type="PROSITE" id="PS50890">
    <property type="entry name" value="PUA"/>
    <property type="match status" value="1"/>
</dbReference>
<dbReference type="PANTHER" id="PTHR43322">
    <property type="entry name" value="1-D-DEOXYXYLULOSE 5-PHOSPHATE SYNTHASE-RELATED"/>
    <property type="match status" value="1"/>
</dbReference>
<dbReference type="Pfam" id="PF02780">
    <property type="entry name" value="Transketolase_C"/>
    <property type="match status" value="1"/>
</dbReference>
<evidence type="ECO:0000259" key="11">
    <source>
        <dbReference type="SMART" id="SM00861"/>
    </source>
</evidence>
<dbReference type="InterPro" id="IPR005475">
    <property type="entry name" value="Transketolase-like_Pyr-bd"/>
</dbReference>
<dbReference type="NCBIfam" id="NF003933">
    <property type="entry name" value="PRK05444.2-2"/>
    <property type="match status" value="1"/>
</dbReference>
<evidence type="ECO:0000256" key="10">
    <source>
        <dbReference type="HAMAP-Rule" id="MF_00315"/>
    </source>
</evidence>
<dbReference type="InterPro" id="IPR009014">
    <property type="entry name" value="Transketo_C/PFOR_II"/>
</dbReference>
<feature type="binding site" evidence="10">
    <location>
        <position position="72"/>
    </location>
    <ligand>
        <name>thiamine diphosphate</name>
        <dbReference type="ChEBI" id="CHEBI:58937"/>
    </ligand>
</feature>
<keyword evidence="6 10" id="KW-0460">Magnesium</keyword>
<dbReference type="InterPro" id="IPR033248">
    <property type="entry name" value="Transketolase_C"/>
</dbReference>
<evidence type="ECO:0000256" key="8">
    <source>
        <dbReference type="ARBA" id="ARBA00023052"/>
    </source>
</evidence>
<dbReference type="Gene3D" id="3.40.50.920">
    <property type="match status" value="1"/>
</dbReference>
<accession>A0AAX3BCL5</accession>
<evidence type="ECO:0000256" key="2">
    <source>
        <dbReference type="ARBA" id="ARBA00011081"/>
    </source>
</evidence>
<reference evidence="12" key="2">
    <citation type="submission" date="2022-06" db="EMBL/GenBank/DDBJ databases">
        <title>Thermospira aquatica gen. nov., sp. nov.</title>
        <authorList>
            <person name="Ben Ali Gam Z."/>
            <person name="Labat M."/>
        </authorList>
    </citation>
    <scope>NUCLEOTIDE SEQUENCE</scope>
    <source>
        <strain evidence="12">F1F22</strain>
    </source>
</reference>
<evidence type="ECO:0000256" key="4">
    <source>
        <dbReference type="ARBA" id="ARBA00022679"/>
    </source>
</evidence>
<dbReference type="InterPro" id="IPR020826">
    <property type="entry name" value="Transketolase_BS"/>
</dbReference>
<dbReference type="CDD" id="cd02007">
    <property type="entry name" value="TPP_DXS"/>
    <property type="match status" value="1"/>
</dbReference>
<evidence type="ECO:0000256" key="5">
    <source>
        <dbReference type="ARBA" id="ARBA00022723"/>
    </source>
</evidence>
<dbReference type="InterPro" id="IPR005477">
    <property type="entry name" value="Dxylulose-5-P_synthase"/>
</dbReference>
<evidence type="ECO:0000256" key="6">
    <source>
        <dbReference type="ARBA" id="ARBA00022842"/>
    </source>
</evidence>
<dbReference type="SMART" id="SM00861">
    <property type="entry name" value="Transket_pyr"/>
    <property type="match status" value="1"/>
</dbReference>
<dbReference type="GO" id="GO:0019288">
    <property type="term" value="P:isopentenyl diphosphate biosynthetic process, methylerythritol 4-phosphate pathway"/>
    <property type="evidence" value="ECO:0007669"/>
    <property type="project" value="TreeGrafter"/>
</dbReference>
<dbReference type="SUPFAM" id="SSF52518">
    <property type="entry name" value="Thiamin diphosphate-binding fold (THDP-binding)"/>
    <property type="match status" value="1"/>
</dbReference>
<dbReference type="PROSITE" id="PS00802">
    <property type="entry name" value="TRANSKETOLASE_2"/>
    <property type="match status" value="1"/>
</dbReference>
<dbReference type="EC" id="2.2.1.7" evidence="10"/>
<feature type="binding site" evidence="10">
    <location>
        <position position="368"/>
    </location>
    <ligand>
        <name>thiamine diphosphate</name>
        <dbReference type="ChEBI" id="CHEBI:58937"/>
    </ligand>
</feature>
<dbReference type="GO" id="GO:0005829">
    <property type="term" value="C:cytosol"/>
    <property type="evidence" value="ECO:0007669"/>
    <property type="project" value="TreeGrafter"/>
</dbReference>
<evidence type="ECO:0000313" key="13">
    <source>
        <dbReference type="Proteomes" id="UP001056539"/>
    </source>
</evidence>
<dbReference type="GO" id="GO:0009228">
    <property type="term" value="P:thiamine biosynthetic process"/>
    <property type="evidence" value="ECO:0007669"/>
    <property type="project" value="UniProtKB-UniRule"/>
</dbReference>
<evidence type="ECO:0000256" key="1">
    <source>
        <dbReference type="ARBA" id="ARBA00004980"/>
    </source>
</evidence>
<dbReference type="Pfam" id="PF02779">
    <property type="entry name" value="Transket_pyr"/>
    <property type="match status" value="1"/>
</dbReference>
<dbReference type="PANTHER" id="PTHR43322:SF5">
    <property type="entry name" value="1-DEOXY-D-XYLULOSE-5-PHOSPHATE SYNTHASE, CHLOROPLASTIC"/>
    <property type="match status" value="1"/>
</dbReference>
<dbReference type="Gene3D" id="3.40.50.970">
    <property type="match status" value="2"/>
</dbReference>
<organism evidence="12 13">
    <name type="scientific">Thermospira aquatica</name>
    <dbReference type="NCBI Taxonomy" id="2828656"/>
    <lineage>
        <taxon>Bacteria</taxon>
        <taxon>Pseudomonadati</taxon>
        <taxon>Spirochaetota</taxon>
        <taxon>Spirochaetia</taxon>
        <taxon>Brevinematales</taxon>
        <taxon>Thermospiraceae</taxon>
        <taxon>Thermospira</taxon>
    </lineage>
</organism>
<name>A0AAX3BCL5_9SPIR</name>
<protein>
    <recommendedName>
        <fullName evidence="10">1-deoxy-D-xylulose-5-phosphate synthase</fullName>
        <ecNumber evidence="10">2.2.1.7</ecNumber>
    </recommendedName>
    <alternativeName>
        <fullName evidence="10">1-deoxyxylulose-5-phosphate synthase</fullName>
        <shortName evidence="10">DXP synthase</shortName>
        <shortName evidence="10">DXPS</shortName>
    </alternativeName>
</protein>
<dbReference type="RefSeq" id="WP_271435183.1">
    <property type="nucleotide sequence ID" value="NZ_CP073355.1"/>
</dbReference>
<evidence type="ECO:0000256" key="7">
    <source>
        <dbReference type="ARBA" id="ARBA00022977"/>
    </source>
</evidence>
<feature type="binding site" evidence="10">
    <location>
        <position position="288"/>
    </location>
    <ligand>
        <name>thiamine diphosphate</name>
        <dbReference type="ChEBI" id="CHEBI:58937"/>
    </ligand>
</feature>
<comment type="pathway">
    <text evidence="1 10">Metabolic intermediate biosynthesis; 1-deoxy-D-xylulose 5-phosphate biosynthesis; 1-deoxy-D-xylulose 5-phosphate from D-glyceraldehyde 3-phosphate and pyruvate: step 1/1.</text>
</comment>
<keyword evidence="13" id="KW-1185">Reference proteome</keyword>
<dbReference type="GO" id="GO:0000287">
    <property type="term" value="F:magnesium ion binding"/>
    <property type="evidence" value="ECO:0007669"/>
    <property type="project" value="UniProtKB-UniRule"/>
</dbReference>
<dbReference type="CDD" id="cd07033">
    <property type="entry name" value="TPP_PYR_DXS_TK_like"/>
    <property type="match status" value="1"/>
</dbReference>